<proteinExistence type="predicted"/>
<protein>
    <submittedName>
        <fullName evidence="1">Uncharacterized protein</fullName>
    </submittedName>
</protein>
<dbReference type="InParanoid" id="A2DAJ4"/>
<dbReference type="RefSeq" id="XP_001583483.1">
    <property type="nucleotide sequence ID" value="XM_001583433.1"/>
</dbReference>
<accession>A2DAJ4</accession>
<dbReference type="KEGG" id="tva:5468051"/>
<dbReference type="Proteomes" id="UP000001542">
    <property type="component" value="Unassembled WGS sequence"/>
</dbReference>
<dbReference type="VEuPathDB" id="TrichDB:TVAG_035200"/>
<gene>
    <name evidence="1" type="ORF">TVAG_035200</name>
</gene>
<organism evidence="1 2">
    <name type="scientific">Trichomonas vaginalis (strain ATCC PRA-98 / G3)</name>
    <dbReference type="NCBI Taxonomy" id="412133"/>
    <lineage>
        <taxon>Eukaryota</taxon>
        <taxon>Metamonada</taxon>
        <taxon>Parabasalia</taxon>
        <taxon>Trichomonadida</taxon>
        <taxon>Trichomonadidae</taxon>
        <taxon>Trichomonas</taxon>
    </lineage>
</organism>
<dbReference type="PANTHER" id="PTHR33651">
    <property type="entry name" value="PROTEIN CBG06246"/>
    <property type="match status" value="1"/>
</dbReference>
<evidence type="ECO:0000313" key="1">
    <source>
        <dbReference type="EMBL" id="EAY22497.1"/>
    </source>
</evidence>
<sequence>MYFAHNLFEKPKQESFNIDIAVLDIMIRIMNLYDMNNGNIGFILKGYGKLGWRHLRDNNLELIPQIIDFVVPTINDVYDDDLKLRFLQGDLYINTSGNSSRQARRKQILHGIQSNQKDPRTLENLIPVENPDNSQDADEFRLKALLKQKADELKTLFLQRRNDLPVLRNRTNAELIGFKSKSSSDEKSNEKKHITTIEDLFANLDKYCEEIIHAYHTLKNFIIEGYHQYYDKEGNLIPQSD</sequence>
<reference evidence="1" key="2">
    <citation type="journal article" date="2007" name="Science">
        <title>Draft genome sequence of the sexually transmitted pathogen Trichomonas vaginalis.</title>
        <authorList>
            <person name="Carlton J.M."/>
            <person name="Hirt R.P."/>
            <person name="Silva J.C."/>
            <person name="Delcher A.L."/>
            <person name="Schatz M."/>
            <person name="Zhao Q."/>
            <person name="Wortman J.R."/>
            <person name="Bidwell S.L."/>
            <person name="Alsmark U.C.M."/>
            <person name="Besteiro S."/>
            <person name="Sicheritz-Ponten T."/>
            <person name="Noel C.J."/>
            <person name="Dacks J.B."/>
            <person name="Foster P.G."/>
            <person name="Simillion C."/>
            <person name="Van de Peer Y."/>
            <person name="Miranda-Saavedra D."/>
            <person name="Barton G.J."/>
            <person name="Westrop G.D."/>
            <person name="Mueller S."/>
            <person name="Dessi D."/>
            <person name="Fiori P.L."/>
            <person name="Ren Q."/>
            <person name="Paulsen I."/>
            <person name="Zhang H."/>
            <person name="Bastida-Corcuera F.D."/>
            <person name="Simoes-Barbosa A."/>
            <person name="Brown M.T."/>
            <person name="Hayes R.D."/>
            <person name="Mukherjee M."/>
            <person name="Okumura C.Y."/>
            <person name="Schneider R."/>
            <person name="Smith A.J."/>
            <person name="Vanacova S."/>
            <person name="Villalvazo M."/>
            <person name="Haas B.J."/>
            <person name="Pertea M."/>
            <person name="Feldblyum T.V."/>
            <person name="Utterback T.R."/>
            <person name="Shu C.L."/>
            <person name="Osoegawa K."/>
            <person name="de Jong P.J."/>
            <person name="Hrdy I."/>
            <person name="Horvathova L."/>
            <person name="Zubacova Z."/>
            <person name="Dolezal P."/>
            <person name="Malik S.B."/>
            <person name="Logsdon J.M. Jr."/>
            <person name="Henze K."/>
            <person name="Gupta A."/>
            <person name="Wang C.C."/>
            <person name="Dunne R.L."/>
            <person name="Upcroft J.A."/>
            <person name="Upcroft P."/>
            <person name="White O."/>
            <person name="Salzberg S.L."/>
            <person name="Tang P."/>
            <person name="Chiu C.-H."/>
            <person name="Lee Y.-S."/>
            <person name="Embley T.M."/>
            <person name="Coombs G.H."/>
            <person name="Mottram J.C."/>
            <person name="Tachezy J."/>
            <person name="Fraser-Liggett C.M."/>
            <person name="Johnson P.J."/>
        </authorList>
    </citation>
    <scope>NUCLEOTIDE SEQUENCE [LARGE SCALE GENOMIC DNA]</scope>
    <source>
        <strain evidence="1">G3</strain>
    </source>
</reference>
<dbReference type="EMBL" id="DS113183">
    <property type="protein sequence ID" value="EAY22497.1"/>
    <property type="molecule type" value="Genomic_DNA"/>
</dbReference>
<dbReference type="PANTHER" id="PTHR33651:SF2">
    <property type="entry name" value="PI3K_PI4K CATALYTIC DOMAIN-CONTAINING PROTEIN"/>
    <property type="match status" value="1"/>
</dbReference>
<keyword evidence="2" id="KW-1185">Reference proteome</keyword>
<name>A2DAJ4_TRIV3</name>
<reference evidence="1" key="1">
    <citation type="submission" date="2006-10" db="EMBL/GenBank/DDBJ databases">
        <authorList>
            <person name="Amadeo P."/>
            <person name="Zhao Q."/>
            <person name="Wortman J."/>
            <person name="Fraser-Liggett C."/>
            <person name="Carlton J."/>
        </authorList>
    </citation>
    <scope>NUCLEOTIDE SEQUENCE</scope>
    <source>
        <strain evidence="1">G3</strain>
    </source>
</reference>
<dbReference type="VEuPathDB" id="TrichDB:TVAGG3_0811230"/>
<dbReference type="AlphaFoldDB" id="A2DAJ4"/>
<evidence type="ECO:0000313" key="2">
    <source>
        <dbReference type="Proteomes" id="UP000001542"/>
    </source>
</evidence>